<organism evidence="7 8">
    <name type="scientific">Drechslerella dactyloides</name>
    <name type="common">Nematode-trapping fungus</name>
    <name type="synonym">Arthrobotrys dactyloides</name>
    <dbReference type="NCBI Taxonomy" id="74499"/>
    <lineage>
        <taxon>Eukaryota</taxon>
        <taxon>Fungi</taxon>
        <taxon>Dikarya</taxon>
        <taxon>Ascomycota</taxon>
        <taxon>Pezizomycotina</taxon>
        <taxon>Orbiliomycetes</taxon>
        <taxon>Orbiliales</taxon>
        <taxon>Orbiliaceae</taxon>
        <taxon>Drechslerella</taxon>
    </lineage>
</organism>
<dbReference type="GO" id="GO:0046540">
    <property type="term" value="C:U4/U6 x U5 tri-snRNP complex"/>
    <property type="evidence" value="ECO:0007669"/>
    <property type="project" value="InterPro"/>
</dbReference>
<feature type="compositionally biased region" description="Basic and acidic residues" evidence="6">
    <location>
        <begin position="84"/>
        <end position="132"/>
    </location>
</feature>
<protein>
    <recommendedName>
        <fullName evidence="9">SART-1 protein</fullName>
    </recommendedName>
</protein>
<feature type="region of interest" description="Disordered" evidence="6">
    <location>
        <begin position="472"/>
        <end position="539"/>
    </location>
</feature>
<keyword evidence="3" id="KW-0507">mRNA processing</keyword>
<evidence type="ECO:0000313" key="8">
    <source>
        <dbReference type="Proteomes" id="UP001221413"/>
    </source>
</evidence>
<comment type="subcellular location">
    <subcellularLocation>
        <location evidence="1">Nucleus</location>
    </subcellularLocation>
</comment>
<dbReference type="PANTHER" id="PTHR14152:SF5">
    <property type="entry name" value="U4_U6.U5 TRI-SNRNP-ASSOCIATED PROTEIN 1"/>
    <property type="match status" value="1"/>
</dbReference>
<feature type="region of interest" description="Disordered" evidence="6">
    <location>
        <begin position="252"/>
        <end position="282"/>
    </location>
</feature>
<proteinExistence type="inferred from homology"/>
<name>A0AAD6NJC3_DREDA</name>
<evidence type="ECO:0000256" key="5">
    <source>
        <dbReference type="ARBA" id="ARBA00023242"/>
    </source>
</evidence>
<keyword evidence="5" id="KW-0539">Nucleus</keyword>
<feature type="compositionally biased region" description="Basic residues" evidence="6">
    <location>
        <begin position="348"/>
        <end position="360"/>
    </location>
</feature>
<comment type="caution">
    <text evidence="7">The sequence shown here is derived from an EMBL/GenBank/DDBJ whole genome shotgun (WGS) entry which is preliminary data.</text>
</comment>
<feature type="region of interest" description="Disordered" evidence="6">
    <location>
        <begin position="20"/>
        <end position="138"/>
    </location>
</feature>
<feature type="compositionally biased region" description="Pro residues" evidence="6">
    <location>
        <begin position="31"/>
        <end position="40"/>
    </location>
</feature>
<dbReference type="InterPro" id="IPR045347">
    <property type="entry name" value="HIND"/>
</dbReference>
<comment type="similarity">
    <text evidence="2">Belongs to the SNU66/SART1 family.</text>
</comment>
<accession>A0AAD6NJC3</accession>
<dbReference type="PANTHER" id="PTHR14152">
    <property type="entry name" value="SQUAMOUS CELL CARCINOMA ANTIGEN RECOGNISED BY CYTOTOXIC T LYMPHOCYTES"/>
    <property type="match status" value="1"/>
</dbReference>
<dbReference type="EMBL" id="JAQGDS010000005">
    <property type="protein sequence ID" value="KAJ6260287.1"/>
    <property type="molecule type" value="Genomic_DNA"/>
</dbReference>
<gene>
    <name evidence="7" type="ORF">Dda_4512</name>
</gene>
<dbReference type="Pfam" id="PF03343">
    <property type="entry name" value="SART-1"/>
    <property type="match status" value="1"/>
</dbReference>
<dbReference type="Pfam" id="PF19252">
    <property type="entry name" value="HIND"/>
    <property type="match status" value="2"/>
</dbReference>
<evidence type="ECO:0000256" key="4">
    <source>
        <dbReference type="ARBA" id="ARBA00023187"/>
    </source>
</evidence>
<sequence>MAGDNVEEISIEETNRIRASLGLKPLRVDSAPPPPPPPSEKPPKADDGDGISIEETNRIRAALGLKPLKTDSSAPAAADNSFDAQERRAADNWKKHQEDEERKKRRQELKDKIRKEQDKAQREKKLEGKGLADESDDEGALAWIKQSKKRQKKVAAQIEKDLREREEEEARLRKDYTAEDLAGLKVGHDVDEFGDAIDGAVLTLKDSEVLAEDNSGRLITGDTCANVDCANEYIGDELENAGLVERQKLKERLDSKKRKPDYNPYGDDDDIDDEDNVLSKYDDDIDPKKKRKFFVLDEGGSTAALPSKDIQRQQQISAKLKKIPISLDILKPAADQQSDYIDPSTIKVKKPKKKKIRTQRRVAEEDDDIFLPKDAPVGETAAAASASSAMNVDSAPESKPKKVFEESFVDDEDLSAALTIQRRAALKKQRTLKPEELAKKLKEEAADEMKDDDIQAPGLIVDDTTEFVGSLQAPLFTDRRSRAASKPAAAEVKSEPSSPDADGDVAMGSTDFGRSMSPESKPQVKAEAPEITSTGLEEETTIGVGVGAMLSMLRQRQLVDSAADPEAHFKMMDKEAFLARQRVAQLEADRKARAARERDRKSGKFEKMSAREKEEYARYENKVRDTQEAREAAARFKDYKPDVKIEYKDEYGRAMNQKEAFKYLSHQFHGKWSGKQKTEKKLKQMEDEKKRMAASSLNPEGLVTIADTAKKSRTAGVRLM</sequence>
<evidence type="ECO:0000256" key="3">
    <source>
        <dbReference type="ARBA" id="ARBA00022664"/>
    </source>
</evidence>
<keyword evidence="4" id="KW-0508">mRNA splicing</keyword>
<feature type="compositionally biased region" description="Acidic residues" evidence="6">
    <location>
        <begin position="266"/>
        <end position="276"/>
    </location>
</feature>
<evidence type="ECO:0000256" key="2">
    <source>
        <dbReference type="ARBA" id="ARBA00006076"/>
    </source>
</evidence>
<keyword evidence="8" id="KW-1185">Reference proteome</keyword>
<dbReference type="Proteomes" id="UP001221413">
    <property type="component" value="Unassembled WGS sequence"/>
</dbReference>
<dbReference type="GO" id="GO:0045292">
    <property type="term" value="P:mRNA cis splicing, via spliceosome"/>
    <property type="evidence" value="ECO:0007669"/>
    <property type="project" value="TreeGrafter"/>
</dbReference>
<evidence type="ECO:0000313" key="7">
    <source>
        <dbReference type="EMBL" id="KAJ6260287.1"/>
    </source>
</evidence>
<evidence type="ECO:0000256" key="1">
    <source>
        <dbReference type="ARBA" id="ARBA00004123"/>
    </source>
</evidence>
<feature type="region of interest" description="Disordered" evidence="6">
    <location>
        <begin position="348"/>
        <end position="401"/>
    </location>
</feature>
<evidence type="ECO:0008006" key="9">
    <source>
        <dbReference type="Google" id="ProtNLM"/>
    </source>
</evidence>
<reference evidence="7" key="1">
    <citation type="submission" date="2023-01" db="EMBL/GenBank/DDBJ databases">
        <title>The chitinases involved in constricting ring structure development in the nematode-trapping fungus Drechslerella dactyloides.</title>
        <authorList>
            <person name="Wang R."/>
            <person name="Zhang L."/>
            <person name="Tang P."/>
            <person name="Li S."/>
            <person name="Liang L."/>
        </authorList>
    </citation>
    <scope>NUCLEOTIDE SEQUENCE</scope>
    <source>
        <strain evidence="7">YMF1.00031</strain>
    </source>
</reference>
<dbReference type="InterPro" id="IPR005011">
    <property type="entry name" value="SNU66/SART1"/>
</dbReference>
<dbReference type="GO" id="GO:0000481">
    <property type="term" value="P:maturation of 5S rRNA"/>
    <property type="evidence" value="ECO:0007669"/>
    <property type="project" value="TreeGrafter"/>
</dbReference>
<dbReference type="AlphaFoldDB" id="A0AAD6NJC3"/>
<evidence type="ECO:0000256" key="6">
    <source>
        <dbReference type="SAM" id="MobiDB-lite"/>
    </source>
</evidence>